<dbReference type="KEGG" id="blq:L21SP5_01512"/>
<proteinExistence type="predicted"/>
<reference evidence="2 3" key="1">
    <citation type="submission" date="2015-11" db="EMBL/GenBank/DDBJ databases">
        <title>Description and complete genome sequence of a novel strain predominating in hypersaline microbial mats and representing a new family of the Bacteriodetes phylum.</title>
        <authorList>
            <person name="Spring S."/>
            <person name="Bunk B."/>
            <person name="Sproer C."/>
            <person name="Klenk H.-P."/>
        </authorList>
    </citation>
    <scope>NUCLEOTIDE SEQUENCE [LARGE SCALE GENOMIC DNA]</scope>
    <source>
        <strain evidence="2 3">L21-Spi-D4</strain>
    </source>
</reference>
<dbReference type="OrthoDB" id="981249at2"/>
<dbReference type="AlphaFoldDB" id="A0A0S2HYR4"/>
<evidence type="ECO:0000256" key="1">
    <source>
        <dbReference type="SAM" id="Phobius"/>
    </source>
</evidence>
<keyword evidence="3" id="KW-1185">Reference proteome</keyword>
<dbReference type="STRING" id="1307839.L21SP5_01512"/>
<gene>
    <name evidence="2" type="ORF">L21SP5_01512</name>
</gene>
<keyword evidence="1" id="KW-0812">Transmembrane</keyword>
<accession>A0A0S2HYR4</accession>
<name>A0A0S2HYR4_9BACT</name>
<dbReference type="Pfam" id="PF19579">
    <property type="entry name" value="FtsL_2"/>
    <property type="match status" value="1"/>
</dbReference>
<evidence type="ECO:0000313" key="3">
    <source>
        <dbReference type="Proteomes" id="UP000064893"/>
    </source>
</evidence>
<dbReference type="Proteomes" id="UP000064893">
    <property type="component" value="Chromosome"/>
</dbReference>
<evidence type="ECO:0008006" key="4">
    <source>
        <dbReference type="Google" id="ProtNLM"/>
    </source>
</evidence>
<dbReference type="InterPro" id="IPR045755">
    <property type="entry name" value="FtsL-like"/>
</dbReference>
<dbReference type="EMBL" id="CP013118">
    <property type="protein sequence ID" value="ALO15160.1"/>
    <property type="molecule type" value="Genomic_DNA"/>
</dbReference>
<dbReference type="RefSeq" id="WP_057952642.1">
    <property type="nucleotide sequence ID" value="NZ_CP013118.1"/>
</dbReference>
<protein>
    <recommendedName>
        <fullName evidence="4">Cell division protein FtsL</fullName>
    </recommendedName>
</protein>
<organism evidence="2 3">
    <name type="scientific">Salinivirga cyanobacteriivorans</name>
    <dbReference type="NCBI Taxonomy" id="1307839"/>
    <lineage>
        <taxon>Bacteria</taxon>
        <taxon>Pseudomonadati</taxon>
        <taxon>Bacteroidota</taxon>
        <taxon>Bacteroidia</taxon>
        <taxon>Bacteroidales</taxon>
        <taxon>Salinivirgaceae</taxon>
        <taxon>Salinivirga</taxon>
    </lineage>
</organism>
<evidence type="ECO:0000313" key="2">
    <source>
        <dbReference type="EMBL" id="ALO15160.1"/>
    </source>
</evidence>
<sequence>MEDRQAEYQEFDDFQGQSQKKTNRRNILKDIVDGSVLTNEFFVSNLPFIFFLAFLGILYIGNNYHAEKMVRKTKKLEQELKELQPEAIATSSELMQQSNQSEVARLLQEKNLDLIESREPPIKIVVDKKAIE</sequence>
<keyword evidence="1" id="KW-1133">Transmembrane helix</keyword>
<keyword evidence="1" id="KW-0472">Membrane</keyword>
<feature type="transmembrane region" description="Helical" evidence="1">
    <location>
        <begin position="41"/>
        <end position="61"/>
    </location>
</feature>